<keyword evidence="2" id="KW-0812">Transmembrane</keyword>
<feature type="region of interest" description="Disordered" evidence="1">
    <location>
        <begin position="1"/>
        <end position="48"/>
    </location>
</feature>
<gene>
    <name evidence="3" type="ORF">HK100_006484</name>
</gene>
<feature type="non-terminal residue" evidence="3">
    <location>
        <position position="93"/>
    </location>
</feature>
<proteinExistence type="predicted"/>
<dbReference type="EMBL" id="JADGJH010000300">
    <property type="protein sequence ID" value="KAJ3131363.1"/>
    <property type="molecule type" value="Genomic_DNA"/>
</dbReference>
<evidence type="ECO:0000313" key="3">
    <source>
        <dbReference type="EMBL" id="KAJ3131363.1"/>
    </source>
</evidence>
<keyword evidence="2" id="KW-1133">Transmembrane helix</keyword>
<comment type="caution">
    <text evidence="3">The sequence shown here is derived from an EMBL/GenBank/DDBJ whole genome shotgun (WGS) entry which is preliminary data.</text>
</comment>
<dbReference type="Proteomes" id="UP001211907">
    <property type="component" value="Unassembled WGS sequence"/>
</dbReference>
<name>A0AAD5TB46_9FUNG</name>
<evidence type="ECO:0000313" key="4">
    <source>
        <dbReference type="Proteomes" id="UP001211907"/>
    </source>
</evidence>
<evidence type="ECO:0000256" key="1">
    <source>
        <dbReference type="SAM" id="MobiDB-lite"/>
    </source>
</evidence>
<dbReference type="AlphaFoldDB" id="A0AAD5TB46"/>
<feature type="compositionally biased region" description="Basic and acidic residues" evidence="1">
    <location>
        <begin position="27"/>
        <end position="37"/>
    </location>
</feature>
<keyword evidence="4" id="KW-1185">Reference proteome</keyword>
<feature type="transmembrane region" description="Helical" evidence="2">
    <location>
        <begin position="70"/>
        <end position="91"/>
    </location>
</feature>
<organism evidence="3 4">
    <name type="scientific">Physocladia obscura</name>
    <dbReference type="NCBI Taxonomy" id="109957"/>
    <lineage>
        <taxon>Eukaryota</taxon>
        <taxon>Fungi</taxon>
        <taxon>Fungi incertae sedis</taxon>
        <taxon>Chytridiomycota</taxon>
        <taxon>Chytridiomycota incertae sedis</taxon>
        <taxon>Chytridiomycetes</taxon>
        <taxon>Chytridiales</taxon>
        <taxon>Chytriomycetaceae</taxon>
        <taxon>Physocladia</taxon>
    </lineage>
</organism>
<keyword evidence="2" id="KW-0472">Membrane</keyword>
<accession>A0AAD5TB46</accession>
<evidence type="ECO:0000256" key="2">
    <source>
        <dbReference type="SAM" id="Phobius"/>
    </source>
</evidence>
<reference evidence="3" key="1">
    <citation type="submission" date="2020-05" db="EMBL/GenBank/DDBJ databases">
        <title>Phylogenomic resolution of chytrid fungi.</title>
        <authorList>
            <person name="Stajich J.E."/>
            <person name="Amses K."/>
            <person name="Simmons R."/>
            <person name="Seto K."/>
            <person name="Myers J."/>
            <person name="Bonds A."/>
            <person name="Quandt C.A."/>
            <person name="Barry K."/>
            <person name="Liu P."/>
            <person name="Grigoriev I."/>
            <person name="Longcore J.E."/>
            <person name="James T.Y."/>
        </authorList>
    </citation>
    <scope>NUCLEOTIDE SEQUENCE</scope>
    <source>
        <strain evidence="3">JEL0513</strain>
    </source>
</reference>
<protein>
    <submittedName>
        <fullName evidence="3">Uncharacterized protein</fullName>
    </submittedName>
</protein>
<sequence>MIVKPSLRHSQVEKFEDGGGDGGDETQSDKSDSESVRTKKSNFTATANQTNKAVLRAMDTLKVNDTRNGLLGWGEIMLIVGLIQAAVLGSLES</sequence>